<evidence type="ECO:0000313" key="2">
    <source>
        <dbReference type="EMBL" id="QNO48941.1"/>
    </source>
</evidence>
<dbReference type="AlphaFoldDB" id="A0A7G9YLQ7"/>
<name>A0A7G9YLQ7_9EURY</name>
<gene>
    <name evidence="1" type="ORF">JAJEHNPH_00011</name>
    <name evidence="2" type="ORF">OEPDFBKK_00017</name>
</gene>
<dbReference type="EMBL" id="MT631354">
    <property type="protein sequence ID" value="QNO48552.1"/>
    <property type="molecule type" value="Genomic_DNA"/>
</dbReference>
<dbReference type="EMBL" id="MT631367">
    <property type="protein sequence ID" value="QNO48941.1"/>
    <property type="molecule type" value="Genomic_DNA"/>
</dbReference>
<accession>A0A7G9YLQ7</accession>
<dbReference type="PANTHER" id="PTHR33678">
    <property type="entry name" value="BLL1576 PROTEIN"/>
    <property type="match status" value="1"/>
</dbReference>
<dbReference type="InterPro" id="IPR052344">
    <property type="entry name" value="Transposase-related"/>
</dbReference>
<protein>
    <recommendedName>
        <fullName evidence="3">Transposase IS66 zinc-finger binding domain-containing protein</fullName>
    </recommendedName>
</protein>
<evidence type="ECO:0000313" key="1">
    <source>
        <dbReference type="EMBL" id="QNO48552.1"/>
    </source>
</evidence>
<sequence length="113" mass="12806">MSQKIDVWTVELNLVTRSAWKLRLSRRFSEPQPVIVTEYTIAHYTCPHCQKEVVATDPSCPKEGIFGNNVIAQAALLKYEDRLPHRKIRNAAVAAVWIGHKSRYDTGSHSPCC</sequence>
<proteinExistence type="predicted"/>
<reference evidence="2" key="1">
    <citation type="submission" date="2020-06" db="EMBL/GenBank/DDBJ databases">
        <title>Unique genomic features of the anaerobic methanotrophic archaea.</title>
        <authorList>
            <person name="Chadwick G.L."/>
            <person name="Skennerton C.T."/>
            <person name="Laso-Perez R."/>
            <person name="Leu A.O."/>
            <person name="Speth D.R."/>
            <person name="Yu H."/>
            <person name="Morgan-Lang C."/>
            <person name="Hatzenpichler R."/>
            <person name="Goudeau D."/>
            <person name="Malmstrom R."/>
            <person name="Brazelton W.J."/>
            <person name="Woyke T."/>
            <person name="Hallam S.J."/>
            <person name="Tyson G.W."/>
            <person name="Wegener G."/>
            <person name="Boetius A."/>
            <person name="Orphan V."/>
        </authorList>
    </citation>
    <scope>NUCLEOTIDE SEQUENCE</scope>
</reference>
<organism evidence="2">
    <name type="scientific">Candidatus Methanogaster sp. ANME-2c ERB4</name>
    <dbReference type="NCBI Taxonomy" id="2759911"/>
    <lineage>
        <taxon>Archaea</taxon>
        <taxon>Methanobacteriati</taxon>
        <taxon>Methanobacteriota</taxon>
        <taxon>Stenosarchaea group</taxon>
        <taxon>Methanomicrobia</taxon>
        <taxon>Methanosarcinales</taxon>
        <taxon>ANME-2 cluster</taxon>
        <taxon>Candidatus Methanogasteraceae</taxon>
        <taxon>Candidatus Methanogaster</taxon>
    </lineage>
</organism>
<dbReference type="PANTHER" id="PTHR33678:SF1">
    <property type="entry name" value="BLL1576 PROTEIN"/>
    <property type="match status" value="1"/>
</dbReference>
<evidence type="ECO:0008006" key="3">
    <source>
        <dbReference type="Google" id="ProtNLM"/>
    </source>
</evidence>